<dbReference type="STRING" id="5098.A0A507R501"/>
<keyword evidence="2" id="KW-1185">Reference proteome</keyword>
<proteinExistence type="predicted"/>
<gene>
    <name evidence="1" type="ORF">MPDQ_001162</name>
</gene>
<dbReference type="Proteomes" id="UP000319663">
    <property type="component" value="Unassembled WGS sequence"/>
</dbReference>
<protein>
    <submittedName>
        <fullName evidence="1">Uncharacterized protein</fullName>
    </submittedName>
</protein>
<reference evidence="1 2" key="1">
    <citation type="submission" date="2019-06" db="EMBL/GenBank/DDBJ databases">
        <title>Wine fermentation using esterase from Monascus purpureus.</title>
        <authorList>
            <person name="Geng C."/>
            <person name="Zhang Y."/>
        </authorList>
    </citation>
    <scope>NUCLEOTIDE SEQUENCE [LARGE SCALE GENOMIC DNA]</scope>
    <source>
        <strain evidence="1">HQ1</strain>
    </source>
</reference>
<evidence type="ECO:0000313" key="1">
    <source>
        <dbReference type="EMBL" id="TQB75960.1"/>
    </source>
</evidence>
<comment type="caution">
    <text evidence="1">The sequence shown here is derived from an EMBL/GenBank/DDBJ whole genome shotgun (WGS) entry which is preliminary data.</text>
</comment>
<dbReference type="AlphaFoldDB" id="A0A507R501"/>
<accession>A0A507R501</accession>
<dbReference type="EMBL" id="VIFY01000013">
    <property type="protein sequence ID" value="TQB75960.1"/>
    <property type="molecule type" value="Genomic_DNA"/>
</dbReference>
<sequence>MPVADTSVIPHRLHNPSARETILLVHGHGDSVHIHPFEVEDIARLLVLLIETEAREGAAHVASSALAPMLLPVLLRNTLCECGPWWHPAFNLFTPNIRTPFMPPLVYLVQRGSGLVQSPDAEWRQLCDGQVSLAVTRSILNTLHRGI</sequence>
<organism evidence="1 2">
    <name type="scientific">Monascus purpureus</name>
    <name type="common">Red mold</name>
    <name type="synonym">Monascus anka</name>
    <dbReference type="NCBI Taxonomy" id="5098"/>
    <lineage>
        <taxon>Eukaryota</taxon>
        <taxon>Fungi</taxon>
        <taxon>Dikarya</taxon>
        <taxon>Ascomycota</taxon>
        <taxon>Pezizomycotina</taxon>
        <taxon>Eurotiomycetes</taxon>
        <taxon>Eurotiomycetidae</taxon>
        <taxon>Eurotiales</taxon>
        <taxon>Aspergillaceae</taxon>
        <taxon>Monascus</taxon>
    </lineage>
</organism>
<evidence type="ECO:0000313" key="2">
    <source>
        <dbReference type="Proteomes" id="UP000319663"/>
    </source>
</evidence>
<name>A0A507R501_MONPU</name>